<organism evidence="2 3">
    <name type="scientific">Acrobeloides nanus</name>
    <dbReference type="NCBI Taxonomy" id="290746"/>
    <lineage>
        <taxon>Eukaryota</taxon>
        <taxon>Metazoa</taxon>
        <taxon>Ecdysozoa</taxon>
        <taxon>Nematoda</taxon>
        <taxon>Chromadorea</taxon>
        <taxon>Rhabditida</taxon>
        <taxon>Tylenchina</taxon>
        <taxon>Cephalobomorpha</taxon>
        <taxon>Cephaloboidea</taxon>
        <taxon>Cephalobidae</taxon>
        <taxon>Acrobeloides</taxon>
    </lineage>
</organism>
<feature type="compositionally biased region" description="Basic residues" evidence="1">
    <location>
        <begin position="17"/>
        <end position="30"/>
    </location>
</feature>
<evidence type="ECO:0000256" key="1">
    <source>
        <dbReference type="SAM" id="MobiDB-lite"/>
    </source>
</evidence>
<reference evidence="3" key="1">
    <citation type="submission" date="2022-11" db="UniProtKB">
        <authorList>
            <consortium name="WormBaseParasite"/>
        </authorList>
    </citation>
    <scope>IDENTIFICATION</scope>
</reference>
<protein>
    <submittedName>
        <fullName evidence="3">Uncharacterized protein</fullName>
    </submittedName>
</protein>
<evidence type="ECO:0000313" key="2">
    <source>
        <dbReference type="Proteomes" id="UP000887540"/>
    </source>
</evidence>
<dbReference type="WBParaSite" id="ACRNAN_scaffold27448.g27088.t1">
    <property type="protein sequence ID" value="ACRNAN_scaffold27448.g27088.t1"/>
    <property type="gene ID" value="ACRNAN_scaffold27448.g27088"/>
</dbReference>
<proteinExistence type="predicted"/>
<dbReference type="Proteomes" id="UP000887540">
    <property type="component" value="Unplaced"/>
</dbReference>
<evidence type="ECO:0000313" key="3">
    <source>
        <dbReference type="WBParaSite" id="ACRNAN_scaffold27448.g27088.t1"/>
    </source>
</evidence>
<sequence>MGKKNSKRMILRDKPNVKKRKNKAKKKTIRHKLEDKQAPRTSPIALARTVLEIKSLELLGGFGSSVTVHVLAQHTGCLAWRHRILGAMAEEGLESLHSTIKGDIENVARGDLVERAQVAIQRWGVQIQLADLGKNVD</sequence>
<keyword evidence="2" id="KW-1185">Reference proteome</keyword>
<name>A0A914DHF6_9BILA</name>
<accession>A0A914DHF6</accession>
<feature type="region of interest" description="Disordered" evidence="1">
    <location>
        <begin position="1"/>
        <end position="38"/>
    </location>
</feature>
<dbReference type="AlphaFoldDB" id="A0A914DHF6"/>